<accession>A0A806KGT8</accession>
<dbReference type="NCBIfam" id="NF007356">
    <property type="entry name" value="PRK09852.1"/>
    <property type="match status" value="1"/>
</dbReference>
<name>A0A806KGT8_9BACT</name>
<proteinExistence type="inferred from homology"/>
<dbReference type="GO" id="GO:0008422">
    <property type="term" value="F:beta-glucosidase activity"/>
    <property type="evidence" value="ECO:0007669"/>
    <property type="project" value="TreeGrafter"/>
</dbReference>
<evidence type="ECO:0000256" key="1">
    <source>
        <dbReference type="ARBA" id="ARBA00010838"/>
    </source>
</evidence>
<dbReference type="Pfam" id="PF00232">
    <property type="entry name" value="Glyco_hydro_1"/>
    <property type="match status" value="1"/>
</dbReference>
<dbReference type="PANTHER" id="PTHR10353">
    <property type="entry name" value="GLYCOSYL HYDROLASE"/>
    <property type="match status" value="1"/>
</dbReference>
<evidence type="ECO:0000256" key="3">
    <source>
        <dbReference type="ARBA" id="ARBA00023295"/>
    </source>
</evidence>
<dbReference type="GO" id="GO:0016052">
    <property type="term" value="P:carbohydrate catabolic process"/>
    <property type="evidence" value="ECO:0007669"/>
    <property type="project" value="TreeGrafter"/>
</dbReference>
<dbReference type="AlphaFoldDB" id="A0A806KGT8"/>
<dbReference type="Gene3D" id="3.20.20.80">
    <property type="entry name" value="Glycosidases"/>
    <property type="match status" value="1"/>
</dbReference>
<dbReference type="EMBL" id="JQ844179">
    <property type="protein sequence ID" value="AGS52009.1"/>
    <property type="molecule type" value="Genomic_DNA"/>
</dbReference>
<dbReference type="SUPFAM" id="SSF51445">
    <property type="entry name" value="(Trans)glycosidases"/>
    <property type="match status" value="1"/>
</dbReference>
<reference evidence="5" key="1">
    <citation type="submission" date="2012-03" db="EMBL/GenBank/DDBJ databases">
        <title>Functional metagenomics reveals considerable lignocellulase gene clusters in the gut microbiome of a wood-feeding higher termite.</title>
        <authorList>
            <person name="Liu N."/>
        </authorList>
    </citation>
    <scope>NUCLEOTIDE SEQUENCE</scope>
</reference>
<dbReference type="FunFam" id="3.20.20.80:FF:000004">
    <property type="entry name" value="Beta-glucosidase 6-phospho-beta-glucosidase"/>
    <property type="match status" value="1"/>
</dbReference>
<sequence length="486" mass="55199">MNKTFPEGFLWGGATAANQCEGAWDEDGKGQSMADHMTAGSLSAPRKTTRSINPDYYYPSHRAIDFYHRYKEDIALFAEMGFKSYRMSIAWSRIFPNGDDETPNQKGLDFYRAVFSELKQYGIEPVVTLSHYEMPYHLAERYGGWGNRRVVEFFAKYCETVFREFKGLVRYWLTFNEINVLTWPIGLGIAGGLLSDEEETSFSVADITKLKDDPTARYQALHHQFVASAKAVVIAHEIDKDYRVGCMIAGMASYPYTPNPDDILACQRQTALGNYLCGDVQVRGEYPAFSRRLFDEMGVRLHIEEGDAELLRRGRVDFYSFSYYTSGCVSTDKELQKSAGNMVFGVKNPHLEASEWGWTIDAKGLRYYLNEVYGRYQIPLMVVENGLGANDTVEADGSIKDPYRIAYLREHIKQMGEAIADGVELLGYTMWGCIDLISASTGEMKKRYGFIHVALDNEGNGDLQRRRKDSFFWYKKVIASNGADLD</sequence>
<evidence type="ECO:0000256" key="4">
    <source>
        <dbReference type="RuleBase" id="RU003690"/>
    </source>
</evidence>
<dbReference type="InterPro" id="IPR017853">
    <property type="entry name" value="GH"/>
</dbReference>
<protein>
    <submittedName>
        <fullName evidence="5">Glycoside hydrolase family 1</fullName>
    </submittedName>
</protein>
<dbReference type="InterPro" id="IPR001360">
    <property type="entry name" value="Glyco_hydro_1"/>
</dbReference>
<dbReference type="PRINTS" id="PR00131">
    <property type="entry name" value="GLHYDRLASE1"/>
</dbReference>
<comment type="similarity">
    <text evidence="1 4">Belongs to the glycosyl hydrolase 1 family.</text>
</comment>
<dbReference type="GO" id="GO:0005829">
    <property type="term" value="C:cytosol"/>
    <property type="evidence" value="ECO:0007669"/>
    <property type="project" value="TreeGrafter"/>
</dbReference>
<evidence type="ECO:0000313" key="5">
    <source>
        <dbReference type="EMBL" id="AGS52009.1"/>
    </source>
</evidence>
<dbReference type="PROSITE" id="PS00653">
    <property type="entry name" value="GLYCOSYL_HYDROL_F1_2"/>
    <property type="match status" value="1"/>
</dbReference>
<keyword evidence="3" id="KW-0326">Glycosidase</keyword>
<organism evidence="5">
    <name type="scientific">uncultured bacterium contig00006</name>
    <dbReference type="NCBI Taxonomy" id="1181498"/>
    <lineage>
        <taxon>Bacteria</taxon>
        <taxon>environmental samples</taxon>
    </lineage>
</organism>
<dbReference type="PANTHER" id="PTHR10353:SF122">
    <property type="entry name" value="6-PHOSPHO-BETA-GLUCOSIDASE ASCB-RELATED"/>
    <property type="match status" value="1"/>
</dbReference>
<dbReference type="InterPro" id="IPR033132">
    <property type="entry name" value="GH_1_N_CS"/>
</dbReference>
<keyword evidence="2 5" id="KW-0378">Hydrolase</keyword>
<evidence type="ECO:0000256" key="2">
    <source>
        <dbReference type="ARBA" id="ARBA00022801"/>
    </source>
</evidence>